<feature type="compositionally biased region" description="Acidic residues" evidence="1">
    <location>
        <begin position="634"/>
        <end position="659"/>
    </location>
</feature>
<evidence type="ECO:0000259" key="2">
    <source>
        <dbReference type="PROSITE" id="PS50056"/>
    </source>
</evidence>
<feature type="region of interest" description="Disordered" evidence="1">
    <location>
        <begin position="502"/>
        <end position="805"/>
    </location>
</feature>
<dbReference type="AlphaFoldDB" id="A0A367L5C0"/>
<dbReference type="Proteomes" id="UP000253664">
    <property type="component" value="Unassembled WGS sequence"/>
</dbReference>
<feature type="compositionally biased region" description="Low complexity" evidence="1">
    <location>
        <begin position="878"/>
        <end position="888"/>
    </location>
</feature>
<feature type="compositionally biased region" description="Acidic residues" evidence="1">
    <location>
        <begin position="603"/>
        <end position="626"/>
    </location>
</feature>
<comment type="caution">
    <text evidence="3">The sequence shown here is derived from an EMBL/GenBank/DDBJ whole genome shotgun (WGS) entry which is preliminary data.</text>
</comment>
<feature type="compositionally biased region" description="Acidic residues" evidence="1">
    <location>
        <begin position="572"/>
        <end position="587"/>
    </location>
</feature>
<organism evidence="3 4">
    <name type="scientific">Ophiocordyceps polyrhachis-furcata BCC 54312</name>
    <dbReference type="NCBI Taxonomy" id="1330021"/>
    <lineage>
        <taxon>Eukaryota</taxon>
        <taxon>Fungi</taxon>
        <taxon>Dikarya</taxon>
        <taxon>Ascomycota</taxon>
        <taxon>Pezizomycotina</taxon>
        <taxon>Sordariomycetes</taxon>
        <taxon>Hypocreomycetidae</taxon>
        <taxon>Hypocreales</taxon>
        <taxon>Ophiocordycipitaceae</taxon>
        <taxon>Ophiocordyceps</taxon>
    </lineage>
</organism>
<dbReference type="STRING" id="1330021.A0A367L5C0"/>
<gene>
    <name evidence="3" type="ORF">L249_3881</name>
</gene>
<dbReference type="InterPro" id="IPR052449">
    <property type="entry name" value="STYX-Interacting_Phosphatase"/>
</dbReference>
<dbReference type="SUPFAM" id="SSF52799">
    <property type="entry name" value="(Phosphotyrosine protein) phosphatases II"/>
    <property type="match status" value="1"/>
</dbReference>
<sequence length="1057" mass="115884">MAPGSPMATEDDSWASQPPPDAIRMAPYSLRPPSPPPLHVPVLGGSPAIRLTPSAEGIDPTMLTTDDVHIITGGKPHLATDRISSWRYEDRRRAQPILDFLYLGPISVVRDDDFLRREAISMIIVARDARMAETRLISVDAAATRRGILCHFVDFESPSGLIDAWFRAVRLINHHLLAFHHAYGPSRRGKVLVACETGNDRSAAIVVAYLMALFGADTIHAIQFIMVQRFCCFFEEDSKRLFAAWYDILRARCAVASQSSPHDSWRQQPQAQNGCWPTPASMAVIPEAKVKRGIDDVTDVVDADRFVGREYLAPFGDKNDYFWEPPAAADDAPAPVDDAPAPVDDSVVFGRGPGWDSLGSGIQRILVSIMCEAEPFERACHLVGLDEKDRAEFMVNFLADQRVGLTDFIMDEEVASAKEYLSARGLDNSVALKLEGYCGHLKLSDLKLTIGQTGLDWLEPGVKLKVDDIRRAMEAQREADEKKKEVDPHAPDWDELLQETQRWMSDTESESEEAALEKESKSGSGEKKNKEAKEGEGEEADSGKGEGIEPVEVEQVGDNGDNDPIDKLFDFGDSDEDNEDKDEDGGKDEDGEKDEGGEKDEDKDKEDEDDDDGDEDDDDDDDDDEDSSSHEISSDEEEADDAGSDYYDSGEDSGEDSDDEQQHVAASGEKHVERVSGTKKQAERVSVVKQVDDDEEKEVQAGKSAGHKPKAIQIHDSDSDSDNEDDGEQQAGTPAAAAKSTGGKVAGGSDKGEEQAGKSGGGEEGEQAQESMPGQGSDSKGEEQQVGNSVEKTDASSPEPKPTTCFYKVASTVTTIVKREQPPMVPTTPQHMVIGFNYQIVREAVCVPAVEFEKLPVSCQGADDDDDVIFLGERPRSTTTTTTTTTTTGGKKRPSPPAAEAGPSPKRSKSPRGDALAPRQVPSKASSSASPATRLSSFRPPRHEESSANKRKAHYAWSAEEADFASISVRASCAVKAKRLIDPDPNPVQPRRSRHQQQQQQRQRQQQQQQQQWPDGSMQRMEELRKAFKVAEHEARGVPDRRLTTAYYAMEVVGEEE</sequence>
<keyword evidence="4" id="KW-1185">Reference proteome</keyword>
<evidence type="ECO:0000313" key="4">
    <source>
        <dbReference type="Proteomes" id="UP000253664"/>
    </source>
</evidence>
<dbReference type="Gene3D" id="3.90.190.10">
    <property type="entry name" value="Protein tyrosine phosphatase superfamily"/>
    <property type="match status" value="1"/>
</dbReference>
<feature type="region of interest" description="Disordered" evidence="1">
    <location>
        <begin position="871"/>
        <end position="951"/>
    </location>
</feature>
<dbReference type="GO" id="GO:0005737">
    <property type="term" value="C:cytoplasm"/>
    <property type="evidence" value="ECO:0007669"/>
    <property type="project" value="TreeGrafter"/>
</dbReference>
<feature type="domain" description="Tyrosine specific protein phosphatases" evidence="2">
    <location>
        <begin position="163"/>
        <end position="229"/>
    </location>
</feature>
<dbReference type="EMBL" id="LKCN02000014">
    <property type="protein sequence ID" value="RCI09625.1"/>
    <property type="molecule type" value="Genomic_DNA"/>
</dbReference>
<dbReference type="GO" id="GO:1990444">
    <property type="term" value="F:F-box domain binding"/>
    <property type="evidence" value="ECO:0007669"/>
    <property type="project" value="TreeGrafter"/>
</dbReference>
<dbReference type="GO" id="GO:0070372">
    <property type="term" value="P:regulation of ERK1 and ERK2 cascade"/>
    <property type="evidence" value="ECO:0007669"/>
    <property type="project" value="TreeGrafter"/>
</dbReference>
<feature type="compositionally biased region" description="Basic and acidic residues" evidence="1">
    <location>
        <begin position="515"/>
        <end position="547"/>
    </location>
</feature>
<dbReference type="InterPro" id="IPR000387">
    <property type="entry name" value="Tyr_Pase_dom"/>
</dbReference>
<dbReference type="OrthoDB" id="10252009at2759"/>
<feature type="compositionally biased region" description="Basic and acidic residues" evidence="1">
    <location>
        <begin position="668"/>
        <end position="683"/>
    </location>
</feature>
<dbReference type="CDD" id="cd14498">
    <property type="entry name" value="DSP"/>
    <property type="match status" value="1"/>
</dbReference>
<feature type="region of interest" description="Disordered" evidence="1">
    <location>
        <begin position="1"/>
        <end position="31"/>
    </location>
</feature>
<evidence type="ECO:0000256" key="1">
    <source>
        <dbReference type="SAM" id="MobiDB-lite"/>
    </source>
</evidence>
<dbReference type="PROSITE" id="PS50056">
    <property type="entry name" value="TYR_PHOSPHATASE_2"/>
    <property type="match status" value="1"/>
</dbReference>
<evidence type="ECO:0000313" key="3">
    <source>
        <dbReference type="EMBL" id="RCI09625.1"/>
    </source>
</evidence>
<feature type="compositionally biased region" description="Basic and acidic residues" evidence="1">
    <location>
        <begin position="588"/>
        <end position="602"/>
    </location>
</feature>
<name>A0A367L5C0_9HYPO</name>
<dbReference type="GO" id="GO:0062026">
    <property type="term" value="P:negative regulation of SCF-dependent proteasomal ubiquitin-dependent catabolic process"/>
    <property type="evidence" value="ECO:0007669"/>
    <property type="project" value="TreeGrafter"/>
</dbReference>
<dbReference type="GO" id="GO:0005654">
    <property type="term" value="C:nucleoplasm"/>
    <property type="evidence" value="ECO:0007669"/>
    <property type="project" value="TreeGrafter"/>
</dbReference>
<reference evidence="3 4" key="1">
    <citation type="journal article" date="2015" name="BMC Genomics">
        <title>Insights from the genome of Ophiocordyceps polyrhachis-furcata to pathogenicity and host specificity in insect fungi.</title>
        <authorList>
            <person name="Wichadakul D."/>
            <person name="Kobmoo N."/>
            <person name="Ingsriswang S."/>
            <person name="Tangphatsornruang S."/>
            <person name="Chantasingh D."/>
            <person name="Luangsa-ard J.J."/>
            <person name="Eurwilaichitr L."/>
        </authorList>
    </citation>
    <scope>NUCLEOTIDE SEQUENCE [LARGE SCALE GENOMIC DNA]</scope>
    <source>
        <strain evidence="3 4">BCC 54312</strain>
    </source>
</reference>
<feature type="compositionally biased region" description="Low complexity" evidence="1">
    <location>
        <begin position="922"/>
        <end position="937"/>
    </location>
</feature>
<protein>
    <recommendedName>
        <fullName evidence="2">Tyrosine specific protein phosphatases domain-containing protein</fullName>
    </recommendedName>
</protein>
<proteinExistence type="predicted"/>
<feature type="compositionally biased region" description="Low complexity" evidence="1">
    <location>
        <begin position="996"/>
        <end position="1012"/>
    </location>
</feature>
<dbReference type="InterPro" id="IPR029021">
    <property type="entry name" value="Prot-tyrosine_phosphatase-like"/>
</dbReference>
<dbReference type="PANTHER" id="PTHR46588:SF1">
    <property type="entry name" value="SERINE_THREONINE_TYROSINE-INTERACTING PROTEIN"/>
    <property type="match status" value="1"/>
</dbReference>
<feature type="region of interest" description="Disordered" evidence="1">
    <location>
        <begin position="978"/>
        <end position="1022"/>
    </location>
</feature>
<dbReference type="PANTHER" id="PTHR46588">
    <property type="entry name" value="SERINE/THREONINE/TYROSINE-INTERACTING PROTEIN"/>
    <property type="match status" value="1"/>
</dbReference>
<feature type="compositionally biased region" description="Acidic residues" evidence="1">
    <location>
        <begin position="719"/>
        <end position="728"/>
    </location>
</feature>
<accession>A0A367L5C0</accession>